<accession>A0A846QVP0</accession>
<evidence type="ECO:0000313" key="5">
    <source>
        <dbReference type="Proteomes" id="UP000590442"/>
    </source>
</evidence>
<dbReference type="Proteomes" id="UP000590442">
    <property type="component" value="Unassembled WGS sequence"/>
</dbReference>
<sequence>MFFFLFPSINTAFAKELPYTKGLTLEEIPLPPCPGELDYEFYDGVPAGNTVNNIPTTGALGTGVITDFNVGALQNTVDPGDTDAYGIRYSGFIDIATAGSYTFYTNSDDGSKLYINGVEVVNNDGDHGSQERFGTVSLTADFHSITILFYENGGGESLSVQYEGPAIAKQNIPFSILYSDCGGTPVDTTDTDGDGVYDTSDIDDDNDGILDVDECGGVSGAEVQTATNIQYFTNVANAEGIPGNTYAQNPTTWPGGTSYLFLQFAGVIPDGTTVSVFLGADPAVSTSDMQIRRADAVGNDTGYLADAGGTVPGAIREVTFTATGSLQYIRITAWNQGARVYGASYGGGSTCYNMDTDGDGVYNHLDLDSDGDGIPDNVEAQSTNGYTAPTNTDSDGDGLDNAYETAGIAPPDTDSDGTPDFMDIDSDNDGNSDTSETWFTLDNLDSDGDGLDDATDATTGYADPGGEIDDPLTTAGGSMVLPDWDNDAATGGDVDYRDSIDDSASSMPPEVTATGNQYYCTGDSTPIVETISITDSDDTSMDAVYIQISTGYVNGEDLLTLTGTHPNITGSWDAAEGKLSLDGPALLAEFEAAVLAVEYSSSSLTPSGTRQFSITAGLANFLPGTGHYYEYIPSLGITWTNANTAASARTYNGLQGYLATLTSQEEADFSGTQAQGTGWIGGSDAATEGVWQWVTGPEAGTVFWNGAAGGSTPNFAFWNAGEPNDSAGEDYAHIAHPNVNPNGSWNDLSNTGAGSGDYQPQGYVVEYGGMSGDPVLNISDFTTITISNNPSISTQPEDETSFAGNPTSFSVISADTDTYQWQQFNGSIWVDLADTGTYSGTNTDTLSLNNVSLSDNGNQFRVIVSGCTSVASNVAILTVKVTRVITNRRITYRVKKS</sequence>
<name>A0A846QVP0_9FLAO</name>
<feature type="region of interest" description="Disordered" evidence="1">
    <location>
        <begin position="372"/>
        <end position="435"/>
    </location>
</feature>
<dbReference type="GO" id="GO:0005509">
    <property type="term" value="F:calcium ion binding"/>
    <property type="evidence" value="ECO:0007669"/>
    <property type="project" value="InterPro"/>
</dbReference>
<dbReference type="PROSITE" id="PS50041">
    <property type="entry name" value="C_TYPE_LECTIN_2"/>
    <property type="match status" value="1"/>
</dbReference>
<dbReference type="AlphaFoldDB" id="A0A846QVP0"/>
<dbReference type="Gene3D" id="3.10.100.10">
    <property type="entry name" value="Mannose-Binding Protein A, subunit A"/>
    <property type="match status" value="1"/>
</dbReference>
<evidence type="ECO:0008006" key="6">
    <source>
        <dbReference type="Google" id="ProtNLM"/>
    </source>
</evidence>
<dbReference type="Gene3D" id="2.60.40.10">
    <property type="entry name" value="Immunoglobulins"/>
    <property type="match status" value="1"/>
</dbReference>
<organism evidence="4 5">
    <name type="scientific">Saonia flava</name>
    <dbReference type="NCBI Taxonomy" id="523696"/>
    <lineage>
        <taxon>Bacteria</taxon>
        <taxon>Pseudomonadati</taxon>
        <taxon>Bacteroidota</taxon>
        <taxon>Flavobacteriia</taxon>
        <taxon>Flavobacteriales</taxon>
        <taxon>Flavobacteriaceae</taxon>
        <taxon>Saonia</taxon>
    </lineage>
</organism>
<dbReference type="InterPro" id="IPR028974">
    <property type="entry name" value="TSP_type-3_rpt"/>
</dbReference>
<evidence type="ECO:0000259" key="3">
    <source>
        <dbReference type="PROSITE" id="PS51820"/>
    </source>
</evidence>
<dbReference type="EMBL" id="JAATJJ010000001">
    <property type="protein sequence ID" value="NJB70642.1"/>
    <property type="molecule type" value="Genomic_DNA"/>
</dbReference>
<protein>
    <recommendedName>
        <fullName evidence="6">PA14 domain-containing protein</fullName>
    </recommendedName>
</protein>
<dbReference type="SUPFAM" id="SSF103647">
    <property type="entry name" value="TSP type-3 repeat"/>
    <property type="match status" value="1"/>
</dbReference>
<dbReference type="SUPFAM" id="SSF56436">
    <property type="entry name" value="C-type lectin-like"/>
    <property type="match status" value="1"/>
</dbReference>
<feature type="compositionally biased region" description="Polar residues" evidence="1">
    <location>
        <begin position="379"/>
        <end position="393"/>
    </location>
</feature>
<dbReference type="InterPro" id="IPR016187">
    <property type="entry name" value="CTDL_fold"/>
</dbReference>
<dbReference type="InterPro" id="IPR011658">
    <property type="entry name" value="PA14_dom"/>
</dbReference>
<reference evidence="4 5" key="1">
    <citation type="submission" date="2020-03" db="EMBL/GenBank/DDBJ databases">
        <title>Genomic Encyclopedia of Type Strains, Phase IV (KMG-IV): sequencing the most valuable type-strain genomes for metagenomic binning, comparative biology and taxonomic classification.</title>
        <authorList>
            <person name="Goeker M."/>
        </authorList>
    </citation>
    <scope>NUCLEOTIDE SEQUENCE [LARGE SCALE GENOMIC DNA]</scope>
    <source>
        <strain evidence="4 5">DSM 29762</strain>
    </source>
</reference>
<proteinExistence type="predicted"/>
<comment type="caution">
    <text evidence="4">The sequence shown here is derived from an EMBL/GenBank/DDBJ whole genome shotgun (WGS) entry which is preliminary data.</text>
</comment>
<dbReference type="Gene3D" id="3.90.182.10">
    <property type="entry name" value="Toxin - Anthrax Protective Antigen,domain 1"/>
    <property type="match status" value="1"/>
</dbReference>
<keyword evidence="5" id="KW-1185">Reference proteome</keyword>
<feature type="domain" description="C-type lectin" evidence="2">
    <location>
        <begin position="624"/>
        <end position="747"/>
    </location>
</feature>
<dbReference type="SMART" id="SM00758">
    <property type="entry name" value="PA14"/>
    <property type="match status" value="1"/>
</dbReference>
<dbReference type="Gene3D" id="4.10.1080.10">
    <property type="entry name" value="TSP type-3 repeat"/>
    <property type="match status" value="1"/>
</dbReference>
<evidence type="ECO:0000313" key="4">
    <source>
        <dbReference type="EMBL" id="NJB70642.1"/>
    </source>
</evidence>
<dbReference type="InterPro" id="IPR013783">
    <property type="entry name" value="Ig-like_fold"/>
</dbReference>
<dbReference type="Pfam" id="PF07691">
    <property type="entry name" value="PA14"/>
    <property type="match status" value="1"/>
</dbReference>
<dbReference type="PROSITE" id="PS51820">
    <property type="entry name" value="PA14"/>
    <property type="match status" value="1"/>
</dbReference>
<feature type="compositionally biased region" description="Acidic residues" evidence="1">
    <location>
        <begin position="413"/>
        <end position="430"/>
    </location>
</feature>
<dbReference type="InterPro" id="IPR001304">
    <property type="entry name" value="C-type_lectin-like"/>
</dbReference>
<dbReference type="CDD" id="cd03603">
    <property type="entry name" value="CLECT_VCBS"/>
    <property type="match status" value="1"/>
</dbReference>
<dbReference type="InterPro" id="IPR034007">
    <property type="entry name" value="CTLD_bac"/>
</dbReference>
<evidence type="ECO:0000259" key="2">
    <source>
        <dbReference type="PROSITE" id="PS50041"/>
    </source>
</evidence>
<gene>
    <name evidence="4" type="ORF">GGR42_001104</name>
</gene>
<dbReference type="InterPro" id="IPR037524">
    <property type="entry name" value="PA14/GLEYA"/>
</dbReference>
<dbReference type="InterPro" id="IPR016186">
    <property type="entry name" value="C-type_lectin-like/link_sf"/>
</dbReference>
<feature type="domain" description="PA14" evidence="3">
    <location>
        <begin position="32"/>
        <end position="176"/>
    </location>
</feature>
<evidence type="ECO:0000256" key="1">
    <source>
        <dbReference type="SAM" id="MobiDB-lite"/>
    </source>
</evidence>
<dbReference type="SUPFAM" id="SSF56988">
    <property type="entry name" value="Anthrax protective antigen"/>
    <property type="match status" value="1"/>
</dbReference>